<evidence type="ECO:0000256" key="1">
    <source>
        <dbReference type="SAM" id="SignalP"/>
    </source>
</evidence>
<dbReference type="HOGENOM" id="CLU_1524367_0_0_7"/>
<evidence type="ECO:0000313" key="3">
    <source>
        <dbReference type="Proteomes" id="UP000008721"/>
    </source>
</evidence>
<protein>
    <recommendedName>
        <fullName evidence="4">Lipoprotein</fullName>
    </recommendedName>
</protein>
<dbReference type="PROSITE" id="PS51257">
    <property type="entry name" value="PROKAR_LIPOPROTEIN"/>
    <property type="match status" value="1"/>
</dbReference>
<gene>
    <name evidence="2" type="ordered locus">Sulku_2549</name>
</gene>
<dbReference type="RefSeq" id="WP_013449820.1">
    <property type="nucleotide sequence ID" value="NC_014754.1"/>
</dbReference>
<keyword evidence="2" id="KW-0614">Plasmid</keyword>
<reference evidence="2 3" key="1">
    <citation type="journal article" date="2012" name="Stand. Genomic Sci.">
        <title>Complete genome sequence of the sulfur compounds oxidizing chemolithoautotroph Sulfuricurvum kujiense type strain (YK-1(T)).</title>
        <authorList>
            <person name="Han C."/>
            <person name="Kotsyurbenko O."/>
            <person name="Chertkov O."/>
            <person name="Held B."/>
            <person name="Lapidus A."/>
            <person name="Nolan M."/>
            <person name="Lucas S."/>
            <person name="Hammon N."/>
            <person name="Deshpande S."/>
            <person name="Cheng J.F."/>
            <person name="Tapia R."/>
            <person name="Goodwin L.A."/>
            <person name="Pitluck S."/>
            <person name="Liolios K."/>
            <person name="Pagani I."/>
            <person name="Ivanova N."/>
            <person name="Mavromatis K."/>
            <person name="Mikhailova N."/>
            <person name="Pati A."/>
            <person name="Chen A."/>
            <person name="Palaniappan K."/>
            <person name="Land M."/>
            <person name="Hauser L."/>
            <person name="Chang Y.J."/>
            <person name="Jeffries C.D."/>
            <person name="Brambilla E.M."/>
            <person name="Rohde M."/>
            <person name="Spring S."/>
            <person name="Sikorski J."/>
            <person name="Goker M."/>
            <person name="Woyke T."/>
            <person name="Bristow J."/>
            <person name="Eisen J.A."/>
            <person name="Markowitz V."/>
            <person name="Hugenholtz P."/>
            <person name="Kyrpides N.C."/>
            <person name="Klenk H.P."/>
            <person name="Detter J.C."/>
        </authorList>
    </citation>
    <scope>NUCLEOTIDE SEQUENCE [LARGE SCALE GENOMIC DNA]</scope>
    <source>
        <strain evidence="3">ATCC BAA-921 / DSM 16994 / JCM 11577 / YK-1</strain>
    </source>
</reference>
<name>E4U3E2_SULKY</name>
<feature type="signal peptide" evidence="1">
    <location>
        <begin position="1"/>
        <end position="21"/>
    </location>
</feature>
<sequence length="176" mass="19230">MNKTRLLSTLTLIAASLLMSGCGPKYLKTHAVVDPKNHVGTIIGAGEGKEFGLINHAKLLNNAINYPLQIAAEKTLESGMKYFSILDPVEIANDGPGGVGTAEEYVNKCATNSFVESLAYLKNPCKIAKGSLQYPAGGILRIKMYDDNDRPKNIQSYDAKLVVEYFKTNDMYQEAH</sequence>
<accession>E4U3E2</accession>
<geneLocation type="plasmid" evidence="2 3">
    <name>pSULKU01</name>
</geneLocation>
<organism evidence="2 3">
    <name type="scientific">Sulfuricurvum kujiense (strain ATCC BAA-921 / DSM 16994 / JCM 11577 / YK-1)</name>
    <dbReference type="NCBI Taxonomy" id="709032"/>
    <lineage>
        <taxon>Bacteria</taxon>
        <taxon>Pseudomonadati</taxon>
        <taxon>Campylobacterota</taxon>
        <taxon>Epsilonproteobacteria</taxon>
        <taxon>Campylobacterales</taxon>
        <taxon>Sulfurimonadaceae</taxon>
        <taxon>Sulfuricurvum</taxon>
    </lineage>
</organism>
<evidence type="ECO:0000313" key="2">
    <source>
        <dbReference type="EMBL" id="ADR35208.1"/>
    </source>
</evidence>
<keyword evidence="1" id="KW-0732">Signal</keyword>
<evidence type="ECO:0008006" key="4">
    <source>
        <dbReference type="Google" id="ProtNLM"/>
    </source>
</evidence>
<dbReference type="EMBL" id="CP002356">
    <property type="protein sequence ID" value="ADR35208.1"/>
    <property type="molecule type" value="Genomic_DNA"/>
</dbReference>
<dbReference type="Proteomes" id="UP000008721">
    <property type="component" value="Plasmid pSULKU01"/>
</dbReference>
<keyword evidence="3" id="KW-1185">Reference proteome</keyword>
<proteinExistence type="predicted"/>
<dbReference type="OrthoDB" id="5340153at2"/>
<feature type="chain" id="PRO_5003190040" description="Lipoprotein" evidence="1">
    <location>
        <begin position="22"/>
        <end position="176"/>
    </location>
</feature>
<dbReference type="AlphaFoldDB" id="E4U3E2"/>
<dbReference type="KEGG" id="sku:Sulku_2549"/>